<dbReference type="SUPFAM" id="SSF46785">
    <property type="entry name" value="Winged helix' DNA-binding domain"/>
    <property type="match status" value="1"/>
</dbReference>
<feature type="DNA-binding region" description="Fork-head" evidence="3">
    <location>
        <begin position="172"/>
        <end position="270"/>
    </location>
</feature>
<evidence type="ECO:0000256" key="4">
    <source>
        <dbReference type="SAM" id="MobiDB-lite"/>
    </source>
</evidence>
<dbReference type="GO" id="GO:0000978">
    <property type="term" value="F:RNA polymerase II cis-regulatory region sequence-specific DNA binding"/>
    <property type="evidence" value="ECO:0007669"/>
    <property type="project" value="TreeGrafter"/>
</dbReference>
<dbReference type="EMBL" id="CAJFCJ010000005">
    <property type="protein sequence ID" value="CAD5115101.1"/>
    <property type="molecule type" value="Genomic_DNA"/>
</dbReference>
<keyword evidence="7" id="KW-1185">Reference proteome</keyword>
<gene>
    <name evidence="6" type="ORF">DGYR_LOCUS3875</name>
</gene>
<dbReference type="InterPro" id="IPR018122">
    <property type="entry name" value="TF_fork_head_CS_1"/>
</dbReference>
<evidence type="ECO:0000259" key="5">
    <source>
        <dbReference type="PROSITE" id="PS50039"/>
    </source>
</evidence>
<feature type="compositionally biased region" description="Basic and acidic residues" evidence="4">
    <location>
        <begin position="114"/>
        <end position="124"/>
    </location>
</feature>
<organism evidence="6 7">
    <name type="scientific">Dimorphilus gyrociliatus</name>
    <dbReference type="NCBI Taxonomy" id="2664684"/>
    <lineage>
        <taxon>Eukaryota</taxon>
        <taxon>Metazoa</taxon>
        <taxon>Spiralia</taxon>
        <taxon>Lophotrochozoa</taxon>
        <taxon>Annelida</taxon>
        <taxon>Polychaeta</taxon>
        <taxon>Polychaeta incertae sedis</taxon>
        <taxon>Dinophilidae</taxon>
        <taxon>Dimorphilus</taxon>
    </lineage>
</organism>
<dbReference type="GO" id="GO:0009653">
    <property type="term" value="P:anatomical structure morphogenesis"/>
    <property type="evidence" value="ECO:0007669"/>
    <property type="project" value="TreeGrafter"/>
</dbReference>
<keyword evidence="2 3" id="KW-0539">Nucleus</keyword>
<dbReference type="GO" id="GO:0000981">
    <property type="term" value="F:DNA-binding transcription factor activity, RNA polymerase II-specific"/>
    <property type="evidence" value="ECO:0007669"/>
    <property type="project" value="TreeGrafter"/>
</dbReference>
<dbReference type="FunFam" id="1.10.10.10:FF:000135">
    <property type="entry name" value="forkhead box protein G1"/>
    <property type="match status" value="1"/>
</dbReference>
<comment type="caution">
    <text evidence="6">The sequence shown here is derived from an EMBL/GenBank/DDBJ whole genome shotgun (WGS) entry which is preliminary data.</text>
</comment>
<accession>A0A7I8VIK0</accession>
<dbReference type="SMART" id="SM00339">
    <property type="entry name" value="FH"/>
    <property type="match status" value="1"/>
</dbReference>
<feature type="domain" description="Fork-head" evidence="5">
    <location>
        <begin position="172"/>
        <end position="270"/>
    </location>
</feature>
<dbReference type="PANTHER" id="PTHR11829">
    <property type="entry name" value="FORKHEAD BOX PROTEIN"/>
    <property type="match status" value="1"/>
</dbReference>
<evidence type="ECO:0000313" key="7">
    <source>
        <dbReference type="Proteomes" id="UP000549394"/>
    </source>
</evidence>
<dbReference type="PANTHER" id="PTHR11829:SF142">
    <property type="entry name" value="FORK-HEAD DOMAIN-CONTAINING PROTEIN"/>
    <property type="match status" value="1"/>
</dbReference>
<feature type="compositionally biased region" description="Basic residues" evidence="4">
    <location>
        <begin position="104"/>
        <end position="113"/>
    </location>
</feature>
<comment type="subcellular location">
    <subcellularLocation>
        <location evidence="3">Nucleus</location>
    </subcellularLocation>
</comment>
<name>A0A7I8VIK0_9ANNE</name>
<feature type="compositionally biased region" description="Polar residues" evidence="4">
    <location>
        <begin position="51"/>
        <end position="63"/>
    </location>
</feature>
<dbReference type="Pfam" id="PF00250">
    <property type="entry name" value="Forkhead"/>
    <property type="match status" value="1"/>
</dbReference>
<feature type="compositionally biased region" description="Low complexity" evidence="4">
    <location>
        <begin position="30"/>
        <end position="42"/>
    </location>
</feature>
<evidence type="ECO:0000256" key="2">
    <source>
        <dbReference type="ARBA" id="ARBA00023242"/>
    </source>
</evidence>
<dbReference type="PROSITE" id="PS50039">
    <property type="entry name" value="FORK_HEAD_3"/>
    <property type="match status" value="1"/>
</dbReference>
<dbReference type="InterPro" id="IPR030456">
    <property type="entry name" value="TF_fork_head_CS_2"/>
</dbReference>
<dbReference type="InterPro" id="IPR050211">
    <property type="entry name" value="FOX_domain-containing"/>
</dbReference>
<dbReference type="InterPro" id="IPR001766">
    <property type="entry name" value="Fork_head_dom"/>
</dbReference>
<dbReference type="PROSITE" id="PS00657">
    <property type="entry name" value="FORK_HEAD_1"/>
    <property type="match status" value="1"/>
</dbReference>
<dbReference type="InterPro" id="IPR047519">
    <property type="entry name" value="FH_FOXQ2-like"/>
</dbReference>
<dbReference type="PRINTS" id="PR00053">
    <property type="entry name" value="FORKHEAD"/>
</dbReference>
<proteinExistence type="predicted"/>
<reference evidence="6 7" key="1">
    <citation type="submission" date="2020-08" db="EMBL/GenBank/DDBJ databases">
        <authorList>
            <person name="Hejnol A."/>
        </authorList>
    </citation>
    <scope>NUCLEOTIDE SEQUENCE [LARGE SCALE GENOMIC DNA]</scope>
</reference>
<dbReference type="Proteomes" id="UP000549394">
    <property type="component" value="Unassembled WGS sequence"/>
</dbReference>
<dbReference type="GO" id="GO:0030154">
    <property type="term" value="P:cell differentiation"/>
    <property type="evidence" value="ECO:0007669"/>
    <property type="project" value="TreeGrafter"/>
</dbReference>
<dbReference type="InterPro" id="IPR036388">
    <property type="entry name" value="WH-like_DNA-bd_sf"/>
</dbReference>
<dbReference type="InterPro" id="IPR036390">
    <property type="entry name" value="WH_DNA-bd_sf"/>
</dbReference>
<dbReference type="Gene3D" id="1.10.10.10">
    <property type="entry name" value="Winged helix-like DNA-binding domain superfamily/Winged helix DNA-binding domain"/>
    <property type="match status" value="1"/>
</dbReference>
<dbReference type="PROSITE" id="PS00658">
    <property type="entry name" value="FORK_HEAD_2"/>
    <property type="match status" value="1"/>
</dbReference>
<dbReference type="CDD" id="cd20035">
    <property type="entry name" value="FH_FOXQ2-like"/>
    <property type="match status" value="1"/>
</dbReference>
<evidence type="ECO:0000313" key="6">
    <source>
        <dbReference type="EMBL" id="CAD5115101.1"/>
    </source>
</evidence>
<feature type="compositionally biased region" description="Low complexity" evidence="4">
    <location>
        <begin position="138"/>
        <end position="147"/>
    </location>
</feature>
<feature type="region of interest" description="Disordered" evidence="4">
    <location>
        <begin position="1"/>
        <end position="63"/>
    </location>
</feature>
<sequence>MERPSTLHYKPPSMEENRQDLQYFPNTAVSSTTSSSYYRYSPPYSPKAITPPQQESPANFSSTLNSVGYGTDSYASANGSSNAIDLSAFALQAHNEANEEENHHLHHHHHHHLHHDDLNDDSHHQPHHHHFHNKSKDNSSSGISSTSGEEKRLQVDQGASSREEVSNRSTEKPPHSYLRLIAEALLDAPEQKLILYDIYNYIQTKYEYYNNEEKGWRNSIRHNLSINTCFVKQNKHRTGKGHYWALHPSCIEDFKNGDFSKSYTAKRVRRRKPAAPLTSTPRNRYESMPMNYGRFSPYAVPPPNFPNLPPTLPPSLPNPFYPTHDTNNATWALATRFPPQYFDYSTPIGDAASAAHANYQSYT</sequence>
<evidence type="ECO:0000256" key="3">
    <source>
        <dbReference type="PROSITE-ProRule" id="PRU00089"/>
    </source>
</evidence>
<feature type="compositionally biased region" description="Basic and acidic residues" evidence="4">
    <location>
        <begin position="161"/>
        <end position="173"/>
    </location>
</feature>
<keyword evidence="1 3" id="KW-0238">DNA-binding</keyword>
<dbReference type="AlphaFoldDB" id="A0A7I8VIK0"/>
<dbReference type="OrthoDB" id="5954824at2759"/>
<protein>
    <recommendedName>
        <fullName evidence="5">Fork-head domain-containing protein</fullName>
    </recommendedName>
</protein>
<feature type="region of interest" description="Disordered" evidence="4">
    <location>
        <begin position="99"/>
        <end position="173"/>
    </location>
</feature>
<dbReference type="GO" id="GO:0005634">
    <property type="term" value="C:nucleus"/>
    <property type="evidence" value="ECO:0007669"/>
    <property type="project" value="UniProtKB-SubCell"/>
</dbReference>
<evidence type="ECO:0000256" key="1">
    <source>
        <dbReference type="ARBA" id="ARBA00023125"/>
    </source>
</evidence>